<dbReference type="Proteomes" id="UP000751190">
    <property type="component" value="Unassembled WGS sequence"/>
</dbReference>
<keyword evidence="2" id="KW-1185">Reference proteome</keyword>
<dbReference type="OrthoDB" id="425374at2759"/>
<protein>
    <submittedName>
        <fullName evidence="1">Uncharacterized protein</fullName>
    </submittedName>
</protein>
<reference evidence="1" key="1">
    <citation type="submission" date="2021-05" db="EMBL/GenBank/DDBJ databases">
        <title>The genome of the haptophyte Pavlova lutheri (Diacronema luteri, Pavlovales) - a model for lipid biosynthesis in eukaryotic algae.</title>
        <authorList>
            <person name="Hulatt C.J."/>
            <person name="Posewitz M.C."/>
        </authorList>
    </citation>
    <scope>NUCLEOTIDE SEQUENCE</scope>
    <source>
        <strain evidence="1">NIVA-4/92</strain>
    </source>
</reference>
<organism evidence="1 2">
    <name type="scientific">Diacronema lutheri</name>
    <name type="common">Unicellular marine alga</name>
    <name type="synonym">Monochrysis lutheri</name>
    <dbReference type="NCBI Taxonomy" id="2081491"/>
    <lineage>
        <taxon>Eukaryota</taxon>
        <taxon>Haptista</taxon>
        <taxon>Haptophyta</taxon>
        <taxon>Pavlovophyceae</taxon>
        <taxon>Pavlovales</taxon>
        <taxon>Pavlovaceae</taxon>
        <taxon>Diacronema</taxon>
    </lineage>
</organism>
<sequence>MEEELFEVTVPLGVKAGDLMTVGLPSGKVHTITVPPGLSAGMRFPIAAPKQRSALDKAAESARRAVAAVEKKAKDEQWAAKAKGATLSVVSAGSNFVAGFKKGLAGETPPPPPPPYAARAEPEAGGMVVAIIPEGLSPGSVMLVATPAGQMQVTVPSGARPGNELHVLYGRTEEGWGVDGPPRIAR</sequence>
<gene>
    <name evidence="1" type="ORF">KFE25_001659</name>
</gene>
<evidence type="ECO:0000313" key="1">
    <source>
        <dbReference type="EMBL" id="KAG8462886.1"/>
    </source>
</evidence>
<comment type="caution">
    <text evidence="1">The sequence shown here is derived from an EMBL/GenBank/DDBJ whole genome shotgun (WGS) entry which is preliminary data.</text>
</comment>
<accession>A0A8J5XCB8</accession>
<dbReference type="EMBL" id="JAGTXO010000018">
    <property type="protein sequence ID" value="KAG8462886.1"/>
    <property type="molecule type" value="Genomic_DNA"/>
</dbReference>
<dbReference type="AlphaFoldDB" id="A0A8J5XCB8"/>
<evidence type="ECO:0000313" key="2">
    <source>
        <dbReference type="Proteomes" id="UP000751190"/>
    </source>
</evidence>
<name>A0A8J5XCB8_DIALT</name>
<proteinExistence type="predicted"/>